<evidence type="ECO:0000256" key="3">
    <source>
        <dbReference type="ARBA" id="ARBA00022679"/>
    </source>
</evidence>
<keyword evidence="3 5" id="KW-0808">Transferase</keyword>
<organism evidence="5 6">
    <name type="scientific">Epilithonimonas vandammei</name>
    <dbReference type="NCBI Taxonomy" id="2487072"/>
    <lineage>
        <taxon>Bacteria</taxon>
        <taxon>Pseudomonadati</taxon>
        <taxon>Bacteroidota</taxon>
        <taxon>Flavobacteriia</taxon>
        <taxon>Flavobacteriales</taxon>
        <taxon>Weeksellaceae</taxon>
        <taxon>Chryseobacterium group</taxon>
        <taxon>Epilithonimonas</taxon>
    </lineage>
</organism>
<sequence length="303" mass="35751">MDVSIIIVNYNTLKMTKECIDTIFKYTNGLHFEVILVDNASEDGSKDFFGKDDRVTYIYSEQNLGFGRANNLGYEKSNGRYIFLLNSDTLLIENSVLHFFHFMEKFSSDFKIGACGCILVDINLQQIHSYGYFPSVRMIFKDFLVYSKKILRIKKGINEQLVFNENGSIDVDYITGADLFLRKEYIENLSTFFESDYFMYYEETDLQYRMAVQGYKRCIINNTKIIHLEGGSLNTQEFKKKSVFKFYNTMLPSMYLFLNKNYKPIRKLTYLFAFNLLVFPKILLKKMTFEERIKLISLNFKKK</sequence>
<evidence type="ECO:0000313" key="6">
    <source>
        <dbReference type="Proteomes" id="UP000281810"/>
    </source>
</evidence>
<keyword evidence="6" id="KW-1185">Reference proteome</keyword>
<gene>
    <name evidence="5" type="ORF">EIB74_06390</name>
</gene>
<dbReference type="Pfam" id="PF00535">
    <property type="entry name" value="Glycos_transf_2"/>
    <property type="match status" value="1"/>
</dbReference>
<evidence type="ECO:0000259" key="4">
    <source>
        <dbReference type="Pfam" id="PF00535"/>
    </source>
</evidence>
<dbReference type="SUPFAM" id="SSF53448">
    <property type="entry name" value="Nucleotide-diphospho-sugar transferases"/>
    <property type="match status" value="1"/>
</dbReference>
<dbReference type="InterPro" id="IPR029044">
    <property type="entry name" value="Nucleotide-diphossugar_trans"/>
</dbReference>
<evidence type="ECO:0000256" key="2">
    <source>
        <dbReference type="ARBA" id="ARBA00022676"/>
    </source>
</evidence>
<dbReference type="GO" id="GO:0016757">
    <property type="term" value="F:glycosyltransferase activity"/>
    <property type="evidence" value="ECO:0007669"/>
    <property type="project" value="UniProtKB-KW"/>
</dbReference>
<dbReference type="InterPro" id="IPR001173">
    <property type="entry name" value="Glyco_trans_2-like"/>
</dbReference>
<name>A0A3G8Y3G5_9FLAO</name>
<comment type="similarity">
    <text evidence="1">Belongs to the glycosyltransferase 2 family.</text>
</comment>
<dbReference type="PANTHER" id="PTHR43179">
    <property type="entry name" value="RHAMNOSYLTRANSFERASE WBBL"/>
    <property type="match status" value="1"/>
</dbReference>
<evidence type="ECO:0000256" key="1">
    <source>
        <dbReference type="ARBA" id="ARBA00006739"/>
    </source>
</evidence>
<protein>
    <submittedName>
        <fullName evidence="5">Glycosyltransferase family 2 protein</fullName>
    </submittedName>
</protein>
<dbReference type="AlphaFoldDB" id="A0A3G8Y3G5"/>
<feature type="domain" description="Glycosyltransferase 2-like" evidence="4">
    <location>
        <begin position="4"/>
        <end position="124"/>
    </location>
</feature>
<keyword evidence="2" id="KW-0328">Glycosyltransferase</keyword>
<dbReference type="PANTHER" id="PTHR43179:SF12">
    <property type="entry name" value="GALACTOFURANOSYLTRANSFERASE GLFT2"/>
    <property type="match status" value="1"/>
</dbReference>
<evidence type="ECO:0000313" key="5">
    <source>
        <dbReference type="EMBL" id="AZI39610.1"/>
    </source>
</evidence>
<dbReference type="RefSeq" id="WP_124801830.1">
    <property type="nucleotide sequence ID" value="NZ_CP034161.1"/>
</dbReference>
<reference evidence="6" key="1">
    <citation type="submission" date="2018-11" db="EMBL/GenBank/DDBJ databases">
        <title>Proposal to divide the Flavobacteriaceae and reorganize its genera based on Amino Acid Identity values calculated from whole genome sequences.</title>
        <authorList>
            <person name="Nicholson A.C."/>
            <person name="Gulvik C.A."/>
            <person name="Whitney A.M."/>
            <person name="Humrighouse B.W."/>
            <person name="Bell M."/>
            <person name="Holmes B."/>
            <person name="Steigerwalt A.B."/>
            <person name="Villarma A."/>
            <person name="Sheth M."/>
            <person name="Batra D."/>
            <person name="Pryor J."/>
            <person name="Bernardet J.-F."/>
            <person name="Hugo C."/>
            <person name="Kampfer P."/>
            <person name="Newman J.D."/>
            <person name="McQuiston J.R."/>
        </authorList>
    </citation>
    <scope>NUCLEOTIDE SEQUENCE [LARGE SCALE GENOMIC DNA]</scope>
    <source>
        <strain evidence="6">F5649</strain>
    </source>
</reference>
<dbReference type="EMBL" id="CP034161">
    <property type="protein sequence ID" value="AZI39610.1"/>
    <property type="molecule type" value="Genomic_DNA"/>
</dbReference>
<proteinExistence type="inferred from homology"/>
<dbReference type="OrthoDB" id="9771846at2"/>
<dbReference type="Proteomes" id="UP000281810">
    <property type="component" value="Chromosome"/>
</dbReference>
<dbReference type="CDD" id="cd04186">
    <property type="entry name" value="GT_2_like_c"/>
    <property type="match status" value="1"/>
</dbReference>
<dbReference type="Gene3D" id="3.90.550.10">
    <property type="entry name" value="Spore Coat Polysaccharide Biosynthesis Protein SpsA, Chain A"/>
    <property type="match status" value="1"/>
</dbReference>
<accession>A0A3G8Y3G5</accession>